<gene>
    <name evidence="2" type="ORF">KY084_07895</name>
</gene>
<evidence type="ECO:0000256" key="1">
    <source>
        <dbReference type="SAM" id="MobiDB-lite"/>
    </source>
</evidence>
<proteinExistence type="predicted"/>
<evidence type="ECO:0000313" key="2">
    <source>
        <dbReference type="EMBL" id="MBW4330799.1"/>
    </source>
</evidence>
<accession>A0ABS6XLK4</accession>
<dbReference type="Proteomes" id="UP001197214">
    <property type="component" value="Unassembled WGS sequence"/>
</dbReference>
<evidence type="ECO:0000313" key="3">
    <source>
        <dbReference type="Proteomes" id="UP001197214"/>
    </source>
</evidence>
<feature type="region of interest" description="Disordered" evidence="1">
    <location>
        <begin position="15"/>
        <end position="36"/>
    </location>
</feature>
<name>A0ABS6XLK4_9SPHN</name>
<protein>
    <submittedName>
        <fullName evidence="2">Transposase</fullName>
    </submittedName>
</protein>
<sequence>MARLERFRQIFNDERPHEALGQIPPARRLYQPQGSE</sequence>
<organism evidence="2 3">
    <name type="scientific">Stakelama flava</name>
    <dbReference type="NCBI Taxonomy" id="2860338"/>
    <lineage>
        <taxon>Bacteria</taxon>
        <taxon>Pseudomonadati</taxon>
        <taxon>Pseudomonadota</taxon>
        <taxon>Alphaproteobacteria</taxon>
        <taxon>Sphingomonadales</taxon>
        <taxon>Sphingomonadaceae</taxon>
        <taxon>Stakelama</taxon>
    </lineage>
</organism>
<dbReference type="EMBL" id="JAHWZX010000005">
    <property type="protein sequence ID" value="MBW4330799.1"/>
    <property type="molecule type" value="Genomic_DNA"/>
</dbReference>
<keyword evidence="3" id="KW-1185">Reference proteome</keyword>
<reference evidence="2 3" key="1">
    <citation type="submission" date="2021-07" db="EMBL/GenBank/DDBJ databases">
        <title>Stakelama flava sp. nov., a novel endophytic bacterium isolated from branch of Kandelia candel.</title>
        <authorList>
            <person name="Tuo L."/>
        </authorList>
    </citation>
    <scope>NUCLEOTIDE SEQUENCE [LARGE SCALE GENOMIC DNA]</scope>
    <source>
        <strain evidence="2 3">CBK3Z-3</strain>
    </source>
</reference>
<comment type="caution">
    <text evidence="2">The sequence shown here is derived from an EMBL/GenBank/DDBJ whole genome shotgun (WGS) entry which is preliminary data.</text>
</comment>